<dbReference type="Proteomes" id="UP001597519">
    <property type="component" value="Unassembled WGS sequence"/>
</dbReference>
<feature type="transmembrane region" description="Helical" evidence="1">
    <location>
        <begin position="37"/>
        <end position="59"/>
    </location>
</feature>
<comment type="caution">
    <text evidence="3">The sequence shown here is derived from an EMBL/GenBank/DDBJ whole genome shotgun (WGS) entry which is preliminary data.</text>
</comment>
<organism evidence="3 4">
    <name type="scientific">Corticicoccus populi</name>
    <dbReference type="NCBI Taxonomy" id="1812821"/>
    <lineage>
        <taxon>Bacteria</taxon>
        <taxon>Bacillati</taxon>
        <taxon>Bacillota</taxon>
        <taxon>Bacilli</taxon>
        <taxon>Bacillales</taxon>
        <taxon>Staphylococcaceae</taxon>
        <taxon>Corticicoccus</taxon>
    </lineage>
</organism>
<name>A0ABW5WTS7_9STAP</name>
<dbReference type="InterPro" id="IPR009589">
    <property type="entry name" value="PH_YyaB-like"/>
</dbReference>
<evidence type="ECO:0000256" key="1">
    <source>
        <dbReference type="SAM" id="Phobius"/>
    </source>
</evidence>
<evidence type="ECO:0000313" key="3">
    <source>
        <dbReference type="EMBL" id="MFD2829653.1"/>
    </source>
</evidence>
<dbReference type="Pfam" id="PF06713">
    <property type="entry name" value="bPH_4"/>
    <property type="match status" value="1"/>
</dbReference>
<accession>A0ABW5WTS7</accession>
<keyword evidence="1" id="KW-1133">Transmembrane helix</keyword>
<protein>
    <submittedName>
        <fullName evidence="3">PH domain-containing protein</fullName>
    </submittedName>
</protein>
<evidence type="ECO:0000313" key="4">
    <source>
        <dbReference type="Proteomes" id="UP001597519"/>
    </source>
</evidence>
<sequence>MIFRSKMDRGFKILMTIVLTILTLSMILPVFSPQTDYLTAFFLAALFIVTTGLILWTVLHIKYVMYDDYLYVQGGPFRSRIKYSDIIGIKKTNHIAMGFRIVSSSDAVEISYKSGFWGHVIISPEDRDLFIEELEKRRSKLN</sequence>
<keyword evidence="1" id="KW-0812">Transmembrane</keyword>
<feature type="domain" description="Uncharacterized protein YyaB-like PH" evidence="2">
    <location>
        <begin position="61"/>
        <end position="137"/>
    </location>
</feature>
<dbReference type="RefSeq" id="WP_377771843.1">
    <property type="nucleotide sequence ID" value="NZ_JBHUOQ010000001.1"/>
</dbReference>
<dbReference type="EMBL" id="JBHUOQ010000001">
    <property type="protein sequence ID" value="MFD2829653.1"/>
    <property type="molecule type" value="Genomic_DNA"/>
</dbReference>
<proteinExistence type="predicted"/>
<gene>
    <name evidence="3" type="ORF">ACFSX4_04175</name>
</gene>
<keyword evidence="4" id="KW-1185">Reference proteome</keyword>
<keyword evidence="1" id="KW-0472">Membrane</keyword>
<reference evidence="4" key="1">
    <citation type="journal article" date="2019" name="Int. J. Syst. Evol. Microbiol.">
        <title>The Global Catalogue of Microorganisms (GCM) 10K type strain sequencing project: providing services to taxonomists for standard genome sequencing and annotation.</title>
        <authorList>
            <consortium name="The Broad Institute Genomics Platform"/>
            <consortium name="The Broad Institute Genome Sequencing Center for Infectious Disease"/>
            <person name="Wu L."/>
            <person name="Ma J."/>
        </authorList>
    </citation>
    <scope>NUCLEOTIDE SEQUENCE [LARGE SCALE GENOMIC DNA]</scope>
    <source>
        <strain evidence="4">KCTC 33575</strain>
    </source>
</reference>
<feature type="transmembrane region" description="Helical" evidence="1">
    <location>
        <begin position="12"/>
        <end position="31"/>
    </location>
</feature>
<evidence type="ECO:0000259" key="2">
    <source>
        <dbReference type="Pfam" id="PF06713"/>
    </source>
</evidence>